<feature type="transmembrane region" description="Helical" evidence="5">
    <location>
        <begin position="408"/>
        <end position="429"/>
    </location>
</feature>
<dbReference type="Pfam" id="PF02535">
    <property type="entry name" value="Zip"/>
    <property type="match status" value="1"/>
</dbReference>
<feature type="transmembrane region" description="Helical" evidence="5">
    <location>
        <begin position="364"/>
        <end position="388"/>
    </location>
</feature>
<evidence type="ECO:0000256" key="2">
    <source>
        <dbReference type="ARBA" id="ARBA00022692"/>
    </source>
</evidence>
<comment type="subcellular location">
    <subcellularLocation>
        <location evidence="1">Membrane</location>
        <topology evidence="1">Multi-pass membrane protein</topology>
    </subcellularLocation>
</comment>
<evidence type="ECO:0000256" key="5">
    <source>
        <dbReference type="SAM" id="Phobius"/>
    </source>
</evidence>
<dbReference type="InParanoid" id="E4ZGR7"/>
<evidence type="ECO:0008006" key="8">
    <source>
        <dbReference type="Google" id="ProtNLM"/>
    </source>
</evidence>
<evidence type="ECO:0000256" key="3">
    <source>
        <dbReference type="ARBA" id="ARBA00022989"/>
    </source>
</evidence>
<dbReference type="PANTHER" id="PTHR11040:SF24">
    <property type="entry name" value="FE(2+) TRANSPORTER 3"/>
    <property type="match status" value="1"/>
</dbReference>
<keyword evidence="2 5" id="KW-0812">Transmembrane</keyword>
<organism evidence="6 7">
    <name type="scientific">Leptosphaeria maculans (strain JN3 / isolate v23.1.3 / race Av1-4-5-6-7-8)</name>
    <name type="common">Blackleg fungus</name>
    <name type="synonym">Phoma lingam</name>
    <dbReference type="NCBI Taxonomy" id="985895"/>
    <lineage>
        <taxon>Eukaryota</taxon>
        <taxon>Fungi</taxon>
        <taxon>Dikarya</taxon>
        <taxon>Ascomycota</taxon>
        <taxon>Pezizomycotina</taxon>
        <taxon>Dothideomycetes</taxon>
        <taxon>Pleosporomycetidae</taxon>
        <taxon>Pleosporales</taxon>
        <taxon>Pleosporineae</taxon>
        <taxon>Leptosphaeriaceae</taxon>
        <taxon>Plenodomus</taxon>
        <taxon>Plenodomus lingam/Leptosphaeria maculans species complex</taxon>
    </lineage>
</organism>
<evidence type="ECO:0000256" key="1">
    <source>
        <dbReference type="ARBA" id="ARBA00004141"/>
    </source>
</evidence>
<dbReference type="STRING" id="985895.E4ZGR7"/>
<proteinExistence type="predicted"/>
<dbReference type="Proteomes" id="UP000002668">
    <property type="component" value="Genome"/>
</dbReference>
<dbReference type="VEuPathDB" id="FungiDB:LEMA_P066130.1"/>
<dbReference type="InterPro" id="IPR003689">
    <property type="entry name" value="ZIP"/>
</dbReference>
<keyword evidence="7" id="KW-1185">Reference proteome</keyword>
<feature type="transmembrane region" description="Helical" evidence="5">
    <location>
        <begin position="619"/>
        <end position="639"/>
    </location>
</feature>
<dbReference type="OrthoDB" id="448280at2759"/>
<dbReference type="GO" id="GO:0005886">
    <property type="term" value="C:plasma membrane"/>
    <property type="evidence" value="ECO:0007669"/>
    <property type="project" value="TreeGrafter"/>
</dbReference>
<feature type="transmembrane region" description="Helical" evidence="5">
    <location>
        <begin position="58"/>
        <end position="79"/>
    </location>
</feature>
<keyword evidence="3 5" id="KW-1133">Transmembrane helix</keyword>
<feature type="transmembrane region" description="Helical" evidence="5">
    <location>
        <begin position="332"/>
        <end position="352"/>
    </location>
</feature>
<keyword evidence="4 5" id="KW-0472">Membrane</keyword>
<evidence type="ECO:0000313" key="7">
    <source>
        <dbReference type="Proteomes" id="UP000002668"/>
    </source>
</evidence>
<dbReference type="EMBL" id="FP929064">
    <property type="protein sequence ID" value="CBX90487.1"/>
    <property type="molecule type" value="Genomic_DNA"/>
</dbReference>
<protein>
    <recommendedName>
        <fullName evidence="8">Fe(2+) transport protein 3</fullName>
    </recommendedName>
</protein>
<reference evidence="7" key="1">
    <citation type="journal article" date="2011" name="Nat. Commun.">
        <title>Effector diversification within compartments of the Leptosphaeria maculans genome affected by Repeat-Induced Point mutations.</title>
        <authorList>
            <person name="Rouxel T."/>
            <person name="Grandaubert J."/>
            <person name="Hane J.K."/>
            <person name="Hoede C."/>
            <person name="van de Wouw A.P."/>
            <person name="Couloux A."/>
            <person name="Dominguez V."/>
            <person name="Anthouard V."/>
            <person name="Bally P."/>
            <person name="Bourras S."/>
            <person name="Cozijnsen A.J."/>
            <person name="Ciuffetti L.M."/>
            <person name="Degrave A."/>
            <person name="Dilmaghani A."/>
            <person name="Duret L."/>
            <person name="Fudal I."/>
            <person name="Goodwin S.B."/>
            <person name="Gout L."/>
            <person name="Glaser N."/>
            <person name="Linglin J."/>
            <person name="Kema G.H.J."/>
            <person name="Lapalu N."/>
            <person name="Lawrence C.B."/>
            <person name="May K."/>
            <person name="Meyer M."/>
            <person name="Ollivier B."/>
            <person name="Poulain J."/>
            <person name="Schoch C.L."/>
            <person name="Simon A."/>
            <person name="Spatafora J.W."/>
            <person name="Stachowiak A."/>
            <person name="Turgeon B.G."/>
            <person name="Tyler B.M."/>
            <person name="Vincent D."/>
            <person name="Weissenbach J."/>
            <person name="Amselem J."/>
            <person name="Quesneville H."/>
            <person name="Oliver R.P."/>
            <person name="Wincker P."/>
            <person name="Balesdent M.-H."/>
            <person name="Howlett B.J."/>
        </authorList>
    </citation>
    <scope>NUCLEOTIDE SEQUENCE [LARGE SCALE GENOMIC DNA]</scope>
    <source>
        <strain evidence="7">JN3 / isolate v23.1.3 / race Av1-4-5-6-7-8</strain>
    </source>
</reference>
<dbReference type="GO" id="GO:0005385">
    <property type="term" value="F:zinc ion transmembrane transporter activity"/>
    <property type="evidence" value="ECO:0007669"/>
    <property type="project" value="TreeGrafter"/>
</dbReference>
<sequence length="673" mass="73293">MPDVVVEKPVCGSDPDGADYDFPLHVGAVFIVFFASIMGCGFPVVAKKVKWMKIPPKVFFVCKHFGTGVLIATAFAHLLPTAFASLSDPCLPDLFTEKYPALPGVIMMGSLFILFVIEMWLNSKTGGHSHGGATGAEFSGGPRPVQHVQGVEAAFNNPIRRTESYDSQKTMLAMRDDKRGWVQESTYPADNFPSRKGGSDELDAQSEMPPWFIVFYEQYVRQRDEMLSLVNRAMPALPNYQTQPPTQAQSYFDDDVEQAVDPMVLKKQSLQITLIEGGILFHSVFVGMTISITAEGFIVLLIAIVFHQAFEGLGLGTRIADVPYPRNSWKPWLLVVAFGTTAPIGQAIGLLTRGSYDPNSAFGLIIVGVFNAISSGLLIYAALVDLLAEDFLSEEAQHTLTGRDKTVAFIWVLLGAAGMSVVDFSEYLLRSVSQLQRIHARMGIISPHDMFDACAPDLADSVTPEHSSILPAYCCHFEKATGASPKEHTKMRFVDKMKSTEKRLQSLQSSGSRVKQSFALNPVSKQLLLSLPLSTRDKSLPFIHRIPNPSSTQLSTLATKNAVPSQHPAEPHLSTASPFHPGQASTERLFTEGMTPRSYAIGAWPQQAVRDRRSGVGPALAFTLCLVALLLAHGLAAGWGRKIMCFTGCWLEPGGGLKRVSYRPACGVLGVAG</sequence>
<name>E4ZGR7_LEPMJ</name>
<feature type="transmembrane region" description="Helical" evidence="5">
    <location>
        <begin position="22"/>
        <end position="46"/>
    </location>
</feature>
<gene>
    <name evidence="6" type="ORF">LEMA_P066130.1</name>
</gene>
<evidence type="ECO:0000313" key="6">
    <source>
        <dbReference type="EMBL" id="CBX90487.1"/>
    </source>
</evidence>
<dbReference type="HOGENOM" id="CLU_408293_0_0_1"/>
<dbReference type="AlphaFoldDB" id="E4ZGR7"/>
<dbReference type="eggNOG" id="KOG1558">
    <property type="taxonomic scope" value="Eukaryota"/>
</dbReference>
<feature type="transmembrane region" description="Helical" evidence="5">
    <location>
        <begin position="279"/>
        <end position="306"/>
    </location>
</feature>
<evidence type="ECO:0000256" key="4">
    <source>
        <dbReference type="ARBA" id="ARBA00023136"/>
    </source>
</evidence>
<feature type="transmembrane region" description="Helical" evidence="5">
    <location>
        <begin position="99"/>
        <end position="121"/>
    </location>
</feature>
<dbReference type="PANTHER" id="PTHR11040">
    <property type="entry name" value="ZINC/IRON TRANSPORTER"/>
    <property type="match status" value="1"/>
</dbReference>
<accession>E4ZGR7</accession>